<gene>
    <name evidence="3" type="ORF">EYF80_068208</name>
</gene>
<accession>A0A4Z2DZK6</accession>
<proteinExistence type="predicted"/>
<keyword evidence="1" id="KW-1133">Transmembrane helix</keyword>
<sequence length="125" mass="13820">MCSENTWWSVVSVFLEPCAARPVGGAVAPPAPARCVRCRGRQLQTHNDRRSQTHTAEDTWLQADTSPPGLWTPGVCLCVDVSPMRWFESLCACCVSLCLLCVFVLVVCLCACFTFFLWASFVSLK</sequence>
<evidence type="ECO:0000313" key="3">
    <source>
        <dbReference type="EMBL" id="TNN21680.1"/>
    </source>
</evidence>
<dbReference type="Proteomes" id="UP000314294">
    <property type="component" value="Unassembled WGS sequence"/>
</dbReference>
<evidence type="ECO:0000313" key="4">
    <source>
        <dbReference type="Proteomes" id="UP000314294"/>
    </source>
</evidence>
<keyword evidence="1" id="KW-0812">Transmembrane</keyword>
<keyword evidence="4" id="KW-1185">Reference proteome</keyword>
<feature type="signal peptide" evidence="2">
    <location>
        <begin position="1"/>
        <end position="20"/>
    </location>
</feature>
<name>A0A4Z2DZK6_9TELE</name>
<protein>
    <submittedName>
        <fullName evidence="3">Uncharacterized protein</fullName>
    </submittedName>
</protein>
<organism evidence="3 4">
    <name type="scientific">Liparis tanakae</name>
    <name type="common">Tanaka's snailfish</name>
    <dbReference type="NCBI Taxonomy" id="230148"/>
    <lineage>
        <taxon>Eukaryota</taxon>
        <taxon>Metazoa</taxon>
        <taxon>Chordata</taxon>
        <taxon>Craniata</taxon>
        <taxon>Vertebrata</taxon>
        <taxon>Euteleostomi</taxon>
        <taxon>Actinopterygii</taxon>
        <taxon>Neopterygii</taxon>
        <taxon>Teleostei</taxon>
        <taxon>Neoteleostei</taxon>
        <taxon>Acanthomorphata</taxon>
        <taxon>Eupercaria</taxon>
        <taxon>Perciformes</taxon>
        <taxon>Cottioidei</taxon>
        <taxon>Cottales</taxon>
        <taxon>Liparidae</taxon>
        <taxon>Liparis</taxon>
    </lineage>
</organism>
<reference evidence="3 4" key="1">
    <citation type="submission" date="2019-03" db="EMBL/GenBank/DDBJ databases">
        <title>First draft genome of Liparis tanakae, snailfish: a comprehensive survey of snailfish specific genes.</title>
        <authorList>
            <person name="Kim W."/>
            <person name="Song I."/>
            <person name="Jeong J.-H."/>
            <person name="Kim D."/>
            <person name="Kim S."/>
            <person name="Ryu S."/>
            <person name="Song J.Y."/>
            <person name="Lee S.K."/>
        </authorList>
    </citation>
    <scope>NUCLEOTIDE SEQUENCE [LARGE SCALE GENOMIC DNA]</scope>
    <source>
        <tissue evidence="3">Muscle</tissue>
    </source>
</reference>
<dbReference type="EMBL" id="SRLO01026502">
    <property type="protein sequence ID" value="TNN21680.1"/>
    <property type="molecule type" value="Genomic_DNA"/>
</dbReference>
<evidence type="ECO:0000256" key="1">
    <source>
        <dbReference type="SAM" id="Phobius"/>
    </source>
</evidence>
<dbReference type="AlphaFoldDB" id="A0A4Z2DZK6"/>
<feature type="chain" id="PRO_5021383256" evidence="2">
    <location>
        <begin position="21"/>
        <end position="125"/>
    </location>
</feature>
<keyword evidence="1" id="KW-0472">Membrane</keyword>
<comment type="caution">
    <text evidence="3">The sequence shown here is derived from an EMBL/GenBank/DDBJ whole genome shotgun (WGS) entry which is preliminary data.</text>
</comment>
<evidence type="ECO:0000256" key="2">
    <source>
        <dbReference type="SAM" id="SignalP"/>
    </source>
</evidence>
<feature type="transmembrane region" description="Helical" evidence="1">
    <location>
        <begin position="90"/>
        <end position="119"/>
    </location>
</feature>
<keyword evidence="2" id="KW-0732">Signal</keyword>